<evidence type="ECO:0000313" key="4">
    <source>
        <dbReference type="Proteomes" id="UP000032305"/>
    </source>
</evidence>
<organism evidence="3 4">
    <name type="scientific">Sphingomonas parapaucimobilis NBRC 15100</name>
    <dbReference type="NCBI Taxonomy" id="1219049"/>
    <lineage>
        <taxon>Bacteria</taxon>
        <taxon>Pseudomonadati</taxon>
        <taxon>Pseudomonadota</taxon>
        <taxon>Alphaproteobacteria</taxon>
        <taxon>Sphingomonadales</taxon>
        <taxon>Sphingomonadaceae</taxon>
        <taxon>Sphingomonas</taxon>
    </lineage>
</organism>
<gene>
    <name evidence="3" type="ORF">SP5_099_00260</name>
</gene>
<dbReference type="OrthoDB" id="7572158at2"/>
<sequence>MQTVQSSASAILAGLALATASPTLAQPRYETVAQFHQMCADEQKKKVNGRCEAYLAGAAETLSAFGNGGSEAGICGRGVRAGELSRIFLAWAADNRQMANMPRLAGVTIALRQHFPCRPTS</sequence>
<feature type="domain" description="Rap1a immunity protein" evidence="2">
    <location>
        <begin position="31"/>
        <end position="117"/>
    </location>
</feature>
<dbReference type="eggNOG" id="ENOG502ZWND">
    <property type="taxonomic scope" value="Bacteria"/>
</dbReference>
<proteinExistence type="predicted"/>
<keyword evidence="4" id="KW-1185">Reference proteome</keyword>
<feature type="chain" id="PRO_5001993673" description="Rap1a immunity protein domain-containing protein" evidence="1">
    <location>
        <begin position="26"/>
        <end position="121"/>
    </location>
</feature>
<protein>
    <recommendedName>
        <fullName evidence="2">Rap1a immunity protein domain-containing protein</fullName>
    </recommendedName>
</protein>
<accession>A0A0A1WCW4</accession>
<feature type="signal peptide" evidence="1">
    <location>
        <begin position="1"/>
        <end position="25"/>
    </location>
</feature>
<dbReference type="RefSeq" id="WP_042491069.1">
    <property type="nucleotide sequence ID" value="NZ_BBPI01000099.1"/>
</dbReference>
<evidence type="ECO:0000313" key="3">
    <source>
        <dbReference type="EMBL" id="GAM02811.1"/>
    </source>
</evidence>
<dbReference type="AlphaFoldDB" id="A0A0A1WCW4"/>
<dbReference type="Proteomes" id="UP000032305">
    <property type="component" value="Unassembled WGS sequence"/>
</dbReference>
<dbReference type="InterPro" id="IPR041238">
    <property type="entry name" value="Rap1a"/>
</dbReference>
<dbReference type="EMBL" id="BBPI01000099">
    <property type="protein sequence ID" value="GAM02811.1"/>
    <property type="molecule type" value="Genomic_DNA"/>
</dbReference>
<name>A0A0A1WCW4_9SPHN</name>
<dbReference type="Pfam" id="PF18602">
    <property type="entry name" value="Rap1a"/>
    <property type="match status" value="1"/>
</dbReference>
<reference evidence="3 4" key="1">
    <citation type="submission" date="2014-11" db="EMBL/GenBank/DDBJ databases">
        <title>Whole genome shotgun sequence of Sphingomonas parapaucimobilis NBRC 15100.</title>
        <authorList>
            <person name="Katano-Makiyama Y."/>
            <person name="Hosoyama A."/>
            <person name="Hashimoto M."/>
            <person name="Hosoyama Y."/>
            <person name="Noguchi M."/>
            <person name="Numata M."/>
            <person name="Tsuchikane K."/>
            <person name="Hirakata S."/>
            <person name="Uohara A."/>
            <person name="Shimodaira J."/>
            <person name="Ohji S."/>
            <person name="Ichikawa N."/>
            <person name="Kimura A."/>
            <person name="Yamazoe A."/>
            <person name="Fujita N."/>
        </authorList>
    </citation>
    <scope>NUCLEOTIDE SEQUENCE [LARGE SCALE GENOMIC DNA]</scope>
    <source>
        <strain evidence="3 4">NBRC 15100</strain>
    </source>
</reference>
<evidence type="ECO:0000256" key="1">
    <source>
        <dbReference type="SAM" id="SignalP"/>
    </source>
</evidence>
<comment type="caution">
    <text evidence="3">The sequence shown here is derived from an EMBL/GenBank/DDBJ whole genome shotgun (WGS) entry which is preliminary data.</text>
</comment>
<keyword evidence="1" id="KW-0732">Signal</keyword>
<evidence type="ECO:0000259" key="2">
    <source>
        <dbReference type="Pfam" id="PF18602"/>
    </source>
</evidence>